<gene>
    <name evidence="1" type="ORF">S01H4_44737</name>
</gene>
<name>X1CB29_9ZZZZ</name>
<organism evidence="1">
    <name type="scientific">marine sediment metagenome</name>
    <dbReference type="NCBI Taxonomy" id="412755"/>
    <lineage>
        <taxon>unclassified sequences</taxon>
        <taxon>metagenomes</taxon>
        <taxon>ecological metagenomes</taxon>
    </lineage>
</organism>
<proteinExistence type="predicted"/>
<protein>
    <submittedName>
        <fullName evidence="1">Uncharacterized protein</fullName>
    </submittedName>
</protein>
<accession>X1CB29</accession>
<dbReference type="AlphaFoldDB" id="X1CB29"/>
<comment type="caution">
    <text evidence="1">The sequence shown here is derived from an EMBL/GenBank/DDBJ whole genome shotgun (WGS) entry which is preliminary data.</text>
</comment>
<reference evidence="1" key="1">
    <citation type="journal article" date="2014" name="Front. Microbiol.">
        <title>High frequency of phylogenetically diverse reductive dehalogenase-homologous genes in deep subseafloor sedimentary metagenomes.</title>
        <authorList>
            <person name="Kawai M."/>
            <person name="Futagami T."/>
            <person name="Toyoda A."/>
            <person name="Takaki Y."/>
            <person name="Nishi S."/>
            <person name="Hori S."/>
            <person name="Arai W."/>
            <person name="Tsubouchi T."/>
            <person name="Morono Y."/>
            <person name="Uchiyama I."/>
            <person name="Ito T."/>
            <person name="Fujiyama A."/>
            <person name="Inagaki F."/>
            <person name="Takami H."/>
        </authorList>
    </citation>
    <scope>NUCLEOTIDE SEQUENCE</scope>
    <source>
        <strain evidence="1">Expedition CK06-06</strain>
    </source>
</reference>
<feature type="non-terminal residue" evidence="1">
    <location>
        <position position="77"/>
    </location>
</feature>
<sequence>MDNKTDCPDCEILLGMIEDFVDVLKIREDVDRGLLDFDEYCDCVSEVFQRARNRWKENKMKKIEKIRAEVTAIKLER</sequence>
<dbReference type="EMBL" id="BART01024839">
    <property type="protein sequence ID" value="GAG93528.1"/>
    <property type="molecule type" value="Genomic_DNA"/>
</dbReference>
<evidence type="ECO:0000313" key="1">
    <source>
        <dbReference type="EMBL" id="GAG93528.1"/>
    </source>
</evidence>